<feature type="compositionally biased region" description="Basic and acidic residues" evidence="10">
    <location>
        <begin position="495"/>
        <end position="525"/>
    </location>
</feature>
<keyword evidence="2" id="KW-1017">Isopeptide bond</keyword>
<dbReference type="InterPro" id="IPR008251">
    <property type="entry name" value="Chromo_shadow_dom"/>
</dbReference>
<dbReference type="InterPro" id="IPR023779">
    <property type="entry name" value="Chromodomain_CS"/>
</dbReference>
<dbReference type="Pfam" id="PF00385">
    <property type="entry name" value="Chromo"/>
    <property type="match status" value="1"/>
</dbReference>
<evidence type="ECO:0000256" key="1">
    <source>
        <dbReference type="ARBA" id="ARBA00004123"/>
    </source>
</evidence>
<keyword evidence="9" id="KW-0539">Nucleus</keyword>
<dbReference type="PANTHER" id="PTHR24411:SF26">
    <property type="entry name" value="TRANSCRIPTION FACTOR NF-E2 45 KDA SUBUNIT"/>
    <property type="match status" value="1"/>
</dbReference>
<dbReference type="PRINTS" id="PR00504">
    <property type="entry name" value="CHROMODOMAIN"/>
</dbReference>
<feature type="region of interest" description="Disordered" evidence="10">
    <location>
        <begin position="182"/>
        <end position="209"/>
    </location>
</feature>
<keyword evidence="8" id="KW-0804">Transcription</keyword>
<evidence type="ECO:0000256" key="2">
    <source>
        <dbReference type="ARBA" id="ARBA00022499"/>
    </source>
</evidence>
<evidence type="ECO:0000256" key="4">
    <source>
        <dbReference type="ARBA" id="ARBA00022737"/>
    </source>
</evidence>
<dbReference type="SMART" id="SM00300">
    <property type="entry name" value="ChSh"/>
    <property type="match status" value="1"/>
</dbReference>
<dbReference type="PROSITE" id="PS00036">
    <property type="entry name" value="BZIP_BASIC"/>
    <property type="match status" value="1"/>
</dbReference>
<dbReference type="GeneID" id="115808782"/>
<keyword evidence="7" id="KW-0238">DNA-binding</keyword>
<dbReference type="GO" id="GO:0000792">
    <property type="term" value="C:heterochromatin"/>
    <property type="evidence" value="ECO:0007669"/>
    <property type="project" value="UniProtKB-ARBA"/>
</dbReference>
<dbReference type="SMART" id="SM00298">
    <property type="entry name" value="CHROMO"/>
    <property type="match status" value="2"/>
</dbReference>
<protein>
    <submittedName>
        <fullName evidence="13">Transcription factor NF-E2 45 kDa subunit</fullName>
    </submittedName>
</protein>
<evidence type="ECO:0000313" key="13">
    <source>
        <dbReference type="RefSeq" id="XP_030626122.1"/>
    </source>
</evidence>
<evidence type="ECO:0000313" key="12">
    <source>
        <dbReference type="Proteomes" id="UP000504632"/>
    </source>
</evidence>
<dbReference type="Gene3D" id="2.40.50.40">
    <property type="match status" value="2"/>
</dbReference>
<dbReference type="OrthoDB" id="7458135at2759"/>
<sequence length="589" mass="64837">MCSAANCVLPLRKNCEGLVNPGRLHGGVPMSANATGFRPLRPPQDSEMDLAWQELMAITELQELEVPNENPFETIPYLSMEPIVSLGNFGANQPQTECLPHACNAHPPSATYEGSYPEALPPCQRLNTNTEMHYGHSGAPLASRLHPNGQPLQPPLMSLLEHINFGPGFGKNGIIQPDVAGLTNKQQPTTDDIESDSGLSLGSSPPLASPENVLNSAGTFLQTETGQGYHTANMESIGEQGRMKGHFLYSTEYQPPYNTYPTSTSYFSIASNMLPMHQQAPSQQPGPLLKQHQGLPPMPHDLHLNGSGMGGSRGGAYQLPYVKQKVGGAPPPLSRDERRALALKIPFPLDKIVNLPVDDFNELLTQHTLTDSQLALIRDIRRRGKNKVAAQNCRKRKLENIVHLEDEEASSSDEEEYVVEKVLDRRVVKGRVEYFLKWKGFSDKHNTWEPEKNLDCPELIAEFMKTYKKSSSSSGGSSTPSSGAKPSSTSSSGARPKDSTNKKRHSEEEEEEGGSKGFERGLEPEKIIGATDSCGDLMFLMKWKDSDEADLVLAKEANHKCPQIVIAFYEERLTWHEDGDKKEKTAEAM</sequence>
<dbReference type="InterPro" id="IPR047167">
    <property type="entry name" value="NFE2-like"/>
</dbReference>
<name>A0A6J2V2X9_CHACN</name>
<dbReference type="InterPro" id="IPR008917">
    <property type="entry name" value="TF_DNA-bd_sf"/>
</dbReference>
<evidence type="ECO:0000256" key="6">
    <source>
        <dbReference type="ARBA" id="ARBA00023015"/>
    </source>
</evidence>
<gene>
    <name evidence="13" type="primary">nfe2</name>
</gene>
<dbReference type="CTD" id="4778"/>
<evidence type="ECO:0000256" key="8">
    <source>
        <dbReference type="ARBA" id="ARBA00023163"/>
    </source>
</evidence>
<evidence type="ECO:0000256" key="7">
    <source>
        <dbReference type="ARBA" id="ARBA00023125"/>
    </source>
</evidence>
<dbReference type="GO" id="GO:0000978">
    <property type="term" value="F:RNA polymerase II cis-regulatory region sequence-specific DNA binding"/>
    <property type="evidence" value="ECO:0007669"/>
    <property type="project" value="InterPro"/>
</dbReference>
<accession>A0A6J2V2X9</accession>
<evidence type="ECO:0000256" key="5">
    <source>
        <dbReference type="ARBA" id="ARBA00022843"/>
    </source>
</evidence>
<dbReference type="SMART" id="SM00338">
    <property type="entry name" value="BRLZ"/>
    <property type="match status" value="1"/>
</dbReference>
<dbReference type="PANTHER" id="PTHR24411">
    <property type="entry name" value="NUCLEAR FACTOR ERYTHROID 2-RELATED FACTOR"/>
    <property type="match status" value="1"/>
</dbReference>
<dbReference type="SUPFAM" id="SSF54160">
    <property type="entry name" value="Chromo domain-like"/>
    <property type="match status" value="2"/>
</dbReference>
<dbReference type="InterPro" id="IPR016197">
    <property type="entry name" value="Chromo-like_dom_sf"/>
</dbReference>
<feature type="compositionally biased region" description="Low complexity" evidence="10">
    <location>
        <begin position="196"/>
        <end position="209"/>
    </location>
</feature>
<feature type="compositionally biased region" description="Low complexity" evidence="10">
    <location>
        <begin position="469"/>
        <end position="494"/>
    </location>
</feature>
<dbReference type="PROSITE" id="PS00598">
    <property type="entry name" value="CHROMO_1"/>
    <property type="match status" value="1"/>
</dbReference>
<dbReference type="FunFam" id="2.40.50.40:FF:000009">
    <property type="entry name" value="chromobox protein homolog 1"/>
    <property type="match status" value="1"/>
</dbReference>
<comment type="subcellular location">
    <subcellularLocation>
        <location evidence="1">Nucleus</location>
    </subcellularLocation>
</comment>
<dbReference type="InterPro" id="IPR004827">
    <property type="entry name" value="bZIP"/>
</dbReference>
<dbReference type="AlphaFoldDB" id="A0A6J2V2X9"/>
<dbReference type="Pfam" id="PF01393">
    <property type="entry name" value="Chromo_shadow"/>
    <property type="match status" value="1"/>
</dbReference>
<evidence type="ECO:0000259" key="11">
    <source>
        <dbReference type="PROSITE" id="PS00036"/>
    </source>
</evidence>
<keyword evidence="6" id="KW-0805">Transcription regulation</keyword>
<feature type="domain" description="BZIP" evidence="11">
    <location>
        <begin position="381"/>
        <end position="396"/>
    </location>
</feature>
<proteinExistence type="predicted"/>
<dbReference type="InParanoid" id="A0A6J2V2X9"/>
<dbReference type="Gene3D" id="1.10.880.10">
    <property type="entry name" value="Transcription factor, Skn-1-like, DNA-binding domain"/>
    <property type="match status" value="1"/>
</dbReference>
<keyword evidence="12" id="KW-1185">Reference proteome</keyword>
<dbReference type="CDD" id="cd18655">
    <property type="entry name" value="CSD_HP1alpha_Cbx5"/>
    <property type="match status" value="1"/>
</dbReference>
<keyword evidence="3" id="KW-0597">Phosphoprotein</keyword>
<organism evidence="12 13">
    <name type="scientific">Chanos chanos</name>
    <name type="common">Milkfish</name>
    <name type="synonym">Mugil chanos</name>
    <dbReference type="NCBI Taxonomy" id="29144"/>
    <lineage>
        <taxon>Eukaryota</taxon>
        <taxon>Metazoa</taxon>
        <taxon>Chordata</taxon>
        <taxon>Craniata</taxon>
        <taxon>Vertebrata</taxon>
        <taxon>Euteleostomi</taxon>
        <taxon>Actinopterygii</taxon>
        <taxon>Neopterygii</taxon>
        <taxon>Teleostei</taxon>
        <taxon>Ostariophysi</taxon>
        <taxon>Gonorynchiformes</taxon>
        <taxon>Chanidae</taxon>
        <taxon>Chanos</taxon>
    </lineage>
</organism>
<dbReference type="Proteomes" id="UP000504632">
    <property type="component" value="Chromosome 3"/>
</dbReference>
<dbReference type="InterPro" id="IPR017984">
    <property type="entry name" value="Chromo_dom_subgr"/>
</dbReference>
<keyword evidence="4" id="KW-0677">Repeat</keyword>
<dbReference type="GO" id="GO:0005634">
    <property type="term" value="C:nucleus"/>
    <property type="evidence" value="ECO:0007669"/>
    <property type="project" value="UniProtKB-SubCell"/>
</dbReference>
<dbReference type="RefSeq" id="XP_030626122.1">
    <property type="nucleotide sequence ID" value="XM_030770262.1"/>
</dbReference>
<reference evidence="13" key="1">
    <citation type="submission" date="2025-08" db="UniProtKB">
        <authorList>
            <consortium name="RefSeq"/>
        </authorList>
    </citation>
    <scope>IDENTIFICATION</scope>
</reference>
<evidence type="ECO:0000256" key="9">
    <source>
        <dbReference type="ARBA" id="ARBA00023242"/>
    </source>
</evidence>
<evidence type="ECO:0000256" key="3">
    <source>
        <dbReference type="ARBA" id="ARBA00022553"/>
    </source>
</evidence>
<evidence type="ECO:0000256" key="10">
    <source>
        <dbReference type="SAM" id="MobiDB-lite"/>
    </source>
</evidence>
<dbReference type="CDD" id="cd18651">
    <property type="entry name" value="CD_HP1alpha_Cbx5"/>
    <property type="match status" value="1"/>
</dbReference>
<dbReference type="GO" id="GO:0000981">
    <property type="term" value="F:DNA-binding transcription factor activity, RNA polymerase II-specific"/>
    <property type="evidence" value="ECO:0007669"/>
    <property type="project" value="TreeGrafter"/>
</dbReference>
<dbReference type="InterPro" id="IPR023780">
    <property type="entry name" value="Chromo_domain"/>
</dbReference>
<feature type="region of interest" description="Disordered" evidence="10">
    <location>
        <begin position="469"/>
        <end position="525"/>
    </location>
</feature>
<keyword evidence="5" id="KW-0832">Ubl conjugation</keyword>
<dbReference type="InterPro" id="IPR000953">
    <property type="entry name" value="Chromo/chromo_shadow_dom"/>
</dbReference>
<dbReference type="SUPFAM" id="SSF47454">
    <property type="entry name" value="A DNA-binding domain in eukaryotic transcription factors"/>
    <property type="match status" value="1"/>
</dbReference>
<dbReference type="FunFam" id="2.40.50.40:FF:000007">
    <property type="entry name" value="Chromobox protein homolog 1"/>
    <property type="match status" value="1"/>
</dbReference>